<reference evidence="2" key="1">
    <citation type="submission" date="2013-09" db="EMBL/GenBank/DDBJ databases">
        <title>Corchorus olitorius genome sequencing.</title>
        <authorList>
            <person name="Alam M."/>
            <person name="Haque M.S."/>
            <person name="Islam M.S."/>
            <person name="Emdad E.M."/>
            <person name="Islam M.M."/>
            <person name="Ahmed B."/>
            <person name="Halim A."/>
            <person name="Hossen Q.M.M."/>
            <person name="Hossain M.Z."/>
            <person name="Ahmed R."/>
            <person name="Khan M.M."/>
            <person name="Islam R."/>
            <person name="Rashid M.M."/>
            <person name="Khan S.A."/>
            <person name="Rahman M.S."/>
            <person name="Alam M."/>
            <person name="Yahiya A.S."/>
            <person name="Khan M.S."/>
            <person name="Azam M.S."/>
            <person name="Haque T."/>
            <person name="Lashkar M.Z.H."/>
            <person name="Akhand A.I."/>
            <person name="Morshed G."/>
            <person name="Roy S."/>
            <person name="Uddin K.S."/>
            <person name="Rabeya T."/>
            <person name="Hossain A.S."/>
            <person name="Chowdhury A."/>
            <person name="Snigdha A.R."/>
            <person name="Mortoza M.S."/>
            <person name="Matin S.A."/>
            <person name="Hoque S.M.E."/>
            <person name="Islam M.K."/>
            <person name="Roy D.K."/>
            <person name="Haider R."/>
            <person name="Moosa M.M."/>
            <person name="Elias S.M."/>
            <person name="Hasan A.M."/>
            <person name="Jahan S."/>
            <person name="Shafiuddin M."/>
            <person name="Mahmood N."/>
            <person name="Shommy N.S."/>
        </authorList>
    </citation>
    <scope>NUCLEOTIDE SEQUENCE [LARGE SCALE GENOMIC DNA]</scope>
    <source>
        <strain evidence="2">cv. O-4</strain>
    </source>
</reference>
<evidence type="ECO:0000313" key="2">
    <source>
        <dbReference type="Proteomes" id="UP000187203"/>
    </source>
</evidence>
<organism evidence="1 2">
    <name type="scientific">Corchorus olitorius</name>
    <dbReference type="NCBI Taxonomy" id="93759"/>
    <lineage>
        <taxon>Eukaryota</taxon>
        <taxon>Viridiplantae</taxon>
        <taxon>Streptophyta</taxon>
        <taxon>Embryophyta</taxon>
        <taxon>Tracheophyta</taxon>
        <taxon>Spermatophyta</taxon>
        <taxon>Magnoliopsida</taxon>
        <taxon>eudicotyledons</taxon>
        <taxon>Gunneridae</taxon>
        <taxon>Pentapetalae</taxon>
        <taxon>rosids</taxon>
        <taxon>malvids</taxon>
        <taxon>Malvales</taxon>
        <taxon>Malvaceae</taxon>
        <taxon>Grewioideae</taxon>
        <taxon>Apeibeae</taxon>
        <taxon>Corchorus</taxon>
    </lineage>
</organism>
<dbReference type="Proteomes" id="UP000187203">
    <property type="component" value="Unassembled WGS sequence"/>
</dbReference>
<protein>
    <submittedName>
        <fullName evidence="1">Uncharacterized protein</fullName>
    </submittedName>
</protein>
<comment type="caution">
    <text evidence="1">The sequence shown here is derived from an EMBL/GenBank/DDBJ whole genome shotgun (WGS) entry which is preliminary data.</text>
</comment>
<keyword evidence="2" id="KW-1185">Reference proteome</keyword>
<accession>A0A1R3KSZ9</accession>
<dbReference type="AlphaFoldDB" id="A0A1R3KSZ9"/>
<sequence length="41" mass="5084">MRFDSGRERVVEDDKIRRLRWQNELAKEMRNPLSQVNFYSL</sequence>
<gene>
    <name evidence="1" type="ORF">COLO4_04767</name>
</gene>
<proteinExistence type="predicted"/>
<dbReference type="EMBL" id="AWUE01012002">
    <property type="protein sequence ID" value="OMP10158.1"/>
    <property type="molecule type" value="Genomic_DNA"/>
</dbReference>
<evidence type="ECO:0000313" key="1">
    <source>
        <dbReference type="EMBL" id="OMP10158.1"/>
    </source>
</evidence>
<name>A0A1R3KSZ9_9ROSI</name>